<dbReference type="AlphaFoldDB" id="A0A1T5EFW5"/>
<feature type="transmembrane region" description="Helical" evidence="1">
    <location>
        <begin position="208"/>
        <end position="230"/>
    </location>
</feature>
<feature type="transmembrane region" description="Helical" evidence="1">
    <location>
        <begin position="142"/>
        <end position="163"/>
    </location>
</feature>
<feature type="transmembrane region" description="Helical" evidence="1">
    <location>
        <begin position="12"/>
        <end position="32"/>
    </location>
</feature>
<keyword evidence="3" id="KW-1185">Reference proteome</keyword>
<protein>
    <submittedName>
        <fullName evidence="2">Uncharacterized protein</fullName>
    </submittedName>
</protein>
<feature type="transmembrane region" description="Helical" evidence="1">
    <location>
        <begin position="114"/>
        <end position="136"/>
    </location>
</feature>
<keyword evidence="1" id="KW-1133">Transmembrane helix</keyword>
<keyword evidence="1" id="KW-0812">Transmembrane</keyword>
<dbReference type="Proteomes" id="UP000190897">
    <property type="component" value="Unassembled WGS sequence"/>
</dbReference>
<evidence type="ECO:0000256" key="1">
    <source>
        <dbReference type="SAM" id="Phobius"/>
    </source>
</evidence>
<feature type="transmembrane region" description="Helical" evidence="1">
    <location>
        <begin position="44"/>
        <end position="65"/>
    </location>
</feature>
<organism evidence="2 3">
    <name type="scientific">Dyadobacter psychrophilus</name>
    <dbReference type="NCBI Taxonomy" id="651661"/>
    <lineage>
        <taxon>Bacteria</taxon>
        <taxon>Pseudomonadati</taxon>
        <taxon>Bacteroidota</taxon>
        <taxon>Cytophagia</taxon>
        <taxon>Cytophagales</taxon>
        <taxon>Spirosomataceae</taxon>
        <taxon>Dyadobacter</taxon>
    </lineage>
</organism>
<dbReference type="STRING" id="651661.SAMN05660293_02415"/>
<dbReference type="OrthoDB" id="950053at2"/>
<accession>A0A1T5EFW5</accession>
<reference evidence="3" key="1">
    <citation type="submission" date="2017-02" db="EMBL/GenBank/DDBJ databases">
        <authorList>
            <person name="Varghese N."/>
            <person name="Submissions S."/>
        </authorList>
    </citation>
    <scope>NUCLEOTIDE SEQUENCE [LARGE SCALE GENOMIC DNA]</scope>
    <source>
        <strain evidence="3">DSM 22270</strain>
    </source>
</reference>
<evidence type="ECO:0000313" key="3">
    <source>
        <dbReference type="Proteomes" id="UP000190897"/>
    </source>
</evidence>
<feature type="transmembrane region" description="Helical" evidence="1">
    <location>
        <begin position="175"/>
        <end position="196"/>
    </location>
</feature>
<feature type="transmembrane region" description="Helical" evidence="1">
    <location>
        <begin position="85"/>
        <end position="107"/>
    </location>
</feature>
<evidence type="ECO:0000313" key="2">
    <source>
        <dbReference type="EMBL" id="SKB82796.1"/>
    </source>
</evidence>
<name>A0A1T5EFW5_9BACT</name>
<sequence>MTESEFGQLVIKIGYVLLAARSAIVGVFLLRYSGAPDHAVLRPLFWYALFALVIAIFESSFIGLVNTFPDFFVPYLTKFEIDDTFFISPLYYLNEFWFLGLFFSRILQEPTGKLIRTVSVCFFVLEIFNTLFFEGYKDAQKIGSFCLALYLIVVSVLFFKQHFINKIGNSLSTDALNLIVWGFFCINTFSILILFFSDRLYNDLPSLFYQISMGRMAIEIFGLLLIAYGVRLFKAS</sequence>
<dbReference type="EMBL" id="FUZA01000002">
    <property type="protein sequence ID" value="SKB82796.1"/>
    <property type="molecule type" value="Genomic_DNA"/>
</dbReference>
<gene>
    <name evidence="2" type="ORF">SAMN05660293_02415</name>
</gene>
<proteinExistence type="predicted"/>
<dbReference type="RefSeq" id="WP_082214901.1">
    <property type="nucleotide sequence ID" value="NZ_FUZA01000002.1"/>
</dbReference>
<keyword evidence="1" id="KW-0472">Membrane</keyword>